<sequence>MTPIPGSPRSDLCVKAVRDDQAWVLVPKRLFIECFPDDFIHNYAHWYAIDGGYIEIRPLLSPWVSSEHHWRLRKVDWENSWRLENREHYLVGSRSRTANTLAGILNPLEKPPEIHGRLDKVKFTLYIDLPRLRLEFVVPERSTTVQCRQYPGMIIDAKQACNALAGDHVRVNVRCEAQWHAYSIDERLGRFVDNGSLQSKLFLAYLYAITSYFLPDPLTRRTGTEQALSILRSASVRSFDRLRPENVAILTRIATLTPQRRFYPDNEQVMQSVEWRHALSCLSQHPGFYEEVAAIRDQNLRVTFYYPGEEPAMPSLPGVNQHLLLRDKIRTSSFRVSQFGSEDHTGKHDRPYASRDAYRCSPNSTRAFTISKMLVARYPVREI</sequence>
<reference evidence="1" key="2">
    <citation type="journal article" date="2023" name="IMA Fungus">
        <title>Comparative genomic study of the Penicillium genus elucidates a diverse pangenome and 15 lateral gene transfer events.</title>
        <authorList>
            <person name="Petersen C."/>
            <person name="Sorensen T."/>
            <person name="Nielsen M.R."/>
            <person name="Sondergaard T.E."/>
            <person name="Sorensen J.L."/>
            <person name="Fitzpatrick D.A."/>
            <person name="Frisvad J.C."/>
            <person name="Nielsen K.L."/>
        </authorList>
    </citation>
    <scope>NUCLEOTIDE SEQUENCE</scope>
    <source>
        <strain evidence="1">IBT 30728</strain>
    </source>
</reference>
<dbReference type="Proteomes" id="UP001148312">
    <property type="component" value="Unassembled WGS sequence"/>
</dbReference>
<name>A0A9X0BLZ8_9EURO</name>
<dbReference type="GeneID" id="81628337"/>
<dbReference type="EMBL" id="JAPWDQ010000013">
    <property type="protein sequence ID" value="KAJ5471923.1"/>
    <property type="molecule type" value="Genomic_DNA"/>
</dbReference>
<evidence type="ECO:0000313" key="1">
    <source>
        <dbReference type="EMBL" id="KAJ5471923.1"/>
    </source>
</evidence>
<gene>
    <name evidence="1" type="ORF">N7539_008492</name>
</gene>
<dbReference type="AlphaFoldDB" id="A0A9X0BLZ8"/>
<accession>A0A9X0BLZ8</accession>
<dbReference type="RefSeq" id="XP_056786469.1">
    <property type="nucleotide sequence ID" value="XM_056938087.1"/>
</dbReference>
<comment type="caution">
    <text evidence="1">The sequence shown here is derived from an EMBL/GenBank/DDBJ whole genome shotgun (WGS) entry which is preliminary data.</text>
</comment>
<evidence type="ECO:0000313" key="2">
    <source>
        <dbReference type="Proteomes" id="UP001148312"/>
    </source>
</evidence>
<proteinExistence type="predicted"/>
<organism evidence="1 2">
    <name type="scientific">Penicillium diatomitis</name>
    <dbReference type="NCBI Taxonomy" id="2819901"/>
    <lineage>
        <taxon>Eukaryota</taxon>
        <taxon>Fungi</taxon>
        <taxon>Dikarya</taxon>
        <taxon>Ascomycota</taxon>
        <taxon>Pezizomycotina</taxon>
        <taxon>Eurotiomycetes</taxon>
        <taxon>Eurotiomycetidae</taxon>
        <taxon>Eurotiales</taxon>
        <taxon>Aspergillaceae</taxon>
        <taxon>Penicillium</taxon>
    </lineage>
</organism>
<reference evidence="1" key="1">
    <citation type="submission" date="2022-12" db="EMBL/GenBank/DDBJ databases">
        <authorList>
            <person name="Petersen C."/>
        </authorList>
    </citation>
    <scope>NUCLEOTIDE SEQUENCE</scope>
    <source>
        <strain evidence="1">IBT 30728</strain>
    </source>
</reference>
<keyword evidence="2" id="KW-1185">Reference proteome</keyword>
<protein>
    <submittedName>
        <fullName evidence="1">Uncharacterized protein</fullName>
    </submittedName>
</protein>